<dbReference type="InterPro" id="IPR039538">
    <property type="entry name" value="BetI_C"/>
</dbReference>
<dbReference type="SUPFAM" id="SSF46689">
    <property type="entry name" value="Homeodomain-like"/>
    <property type="match status" value="1"/>
</dbReference>
<evidence type="ECO:0000313" key="8">
    <source>
        <dbReference type="Proteomes" id="UP000316196"/>
    </source>
</evidence>
<evidence type="ECO:0000256" key="3">
    <source>
        <dbReference type="ARBA" id="ARBA00023125"/>
    </source>
</evidence>
<evidence type="ECO:0000256" key="5">
    <source>
        <dbReference type="PROSITE-ProRule" id="PRU00335"/>
    </source>
</evidence>
<dbReference type="Proteomes" id="UP000316196">
    <property type="component" value="Unassembled WGS sequence"/>
</dbReference>
<dbReference type="OrthoDB" id="5112469at2"/>
<dbReference type="PRINTS" id="PR00455">
    <property type="entry name" value="HTHTETR"/>
</dbReference>
<sequence>MTQAVSPRTRTRLPKEVRRRNILEAAVDVFGRSGYRDGSLQEIADQAGMTVPGLLHYFPSKVDLLLATLMERERAQREAFAADGGRSTFALGRAVLRRNLEQPGIMRLRMTLTAEATAPDHPAHPHMSQRYRETTETFTASLREDVTAGRIGPSVSAPAIAPALIAVMDGLQMQYLLDEHFDLLAAYEAGTVGLLQMTAAQLEACRAR</sequence>
<dbReference type="InterPro" id="IPR050109">
    <property type="entry name" value="HTH-type_TetR-like_transc_reg"/>
</dbReference>
<dbReference type="Pfam" id="PF00440">
    <property type="entry name" value="TetR_N"/>
    <property type="match status" value="1"/>
</dbReference>
<dbReference type="PROSITE" id="PS50977">
    <property type="entry name" value="HTH_TETR_2"/>
    <property type="match status" value="1"/>
</dbReference>
<dbReference type="Pfam" id="PF13977">
    <property type="entry name" value="TetR_C_6"/>
    <property type="match status" value="1"/>
</dbReference>
<name>A0A542ZRN6_9ACTN</name>
<evidence type="ECO:0000313" key="7">
    <source>
        <dbReference type="EMBL" id="TQL63001.1"/>
    </source>
</evidence>
<keyword evidence="4" id="KW-0804">Transcription</keyword>
<protein>
    <submittedName>
        <fullName evidence="7">TetR family transcriptional regulator</fullName>
    </submittedName>
</protein>
<reference evidence="7 8" key="1">
    <citation type="submission" date="2019-06" db="EMBL/GenBank/DDBJ databases">
        <title>Sequencing the genomes of 1000 actinobacteria strains.</title>
        <authorList>
            <person name="Klenk H.-P."/>
        </authorList>
    </citation>
    <scope>NUCLEOTIDE SEQUENCE [LARGE SCALE GENOMIC DNA]</scope>
    <source>
        <strain evidence="7 8">DSM 8251</strain>
    </source>
</reference>
<keyword evidence="8" id="KW-1185">Reference proteome</keyword>
<evidence type="ECO:0000256" key="2">
    <source>
        <dbReference type="ARBA" id="ARBA00023015"/>
    </source>
</evidence>
<dbReference type="EMBL" id="VFOR01000001">
    <property type="protein sequence ID" value="TQL63001.1"/>
    <property type="molecule type" value="Genomic_DNA"/>
</dbReference>
<accession>A0A542ZRN6</accession>
<dbReference type="PANTHER" id="PTHR30055">
    <property type="entry name" value="HTH-TYPE TRANSCRIPTIONAL REGULATOR RUTR"/>
    <property type="match status" value="1"/>
</dbReference>
<dbReference type="InterPro" id="IPR036271">
    <property type="entry name" value="Tet_transcr_reg_TetR-rel_C_sf"/>
</dbReference>
<dbReference type="InterPro" id="IPR001647">
    <property type="entry name" value="HTH_TetR"/>
</dbReference>
<dbReference type="Gene3D" id="1.10.357.10">
    <property type="entry name" value="Tetracycline Repressor, domain 2"/>
    <property type="match status" value="1"/>
</dbReference>
<dbReference type="RefSeq" id="WP_142092775.1">
    <property type="nucleotide sequence ID" value="NZ_BAAAMD010000001.1"/>
</dbReference>
<evidence type="ECO:0000256" key="4">
    <source>
        <dbReference type="ARBA" id="ARBA00023163"/>
    </source>
</evidence>
<keyword evidence="1" id="KW-0678">Repressor</keyword>
<dbReference type="GO" id="GO:0000976">
    <property type="term" value="F:transcription cis-regulatory region binding"/>
    <property type="evidence" value="ECO:0007669"/>
    <property type="project" value="TreeGrafter"/>
</dbReference>
<dbReference type="AlphaFoldDB" id="A0A542ZRN6"/>
<feature type="domain" description="HTH tetR-type" evidence="6">
    <location>
        <begin position="16"/>
        <end position="76"/>
    </location>
</feature>
<dbReference type="PANTHER" id="PTHR30055:SF234">
    <property type="entry name" value="HTH-TYPE TRANSCRIPTIONAL REGULATOR BETI"/>
    <property type="match status" value="1"/>
</dbReference>
<keyword evidence="2" id="KW-0805">Transcription regulation</keyword>
<evidence type="ECO:0000256" key="1">
    <source>
        <dbReference type="ARBA" id="ARBA00022491"/>
    </source>
</evidence>
<dbReference type="SUPFAM" id="SSF48498">
    <property type="entry name" value="Tetracyclin repressor-like, C-terminal domain"/>
    <property type="match status" value="1"/>
</dbReference>
<gene>
    <name evidence="7" type="ORF">FB460_0799</name>
</gene>
<feature type="DNA-binding region" description="H-T-H motif" evidence="5">
    <location>
        <begin position="39"/>
        <end position="58"/>
    </location>
</feature>
<keyword evidence="3 5" id="KW-0238">DNA-binding</keyword>
<proteinExistence type="predicted"/>
<comment type="caution">
    <text evidence="7">The sequence shown here is derived from an EMBL/GenBank/DDBJ whole genome shotgun (WGS) entry which is preliminary data.</text>
</comment>
<dbReference type="GO" id="GO:0003700">
    <property type="term" value="F:DNA-binding transcription factor activity"/>
    <property type="evidence" value="ECO:0007669"/>
    <property type="project" value="TreeGrafter"/>
</dbReference>
<evidence type="ECO:0000259" key="6">
    <source>
        <dbReference type="PROSITE" id="PS50977"/>
    </source>
</evidence>
<dbReference type="InterPro" id="IPR009057">
    <property type="entry name" value="Homeodomain-like_sf"/>
</dbReference>
<organism evidence="7 8">
    <name type="scientific">Propioniferax innocua</name>
    <dbReference type="NCBI Taxonomy" id="1753"/>
    <lineage>
        <taxon>Bacteria</taxon>
        <taxon>Bacillati</taxon>
        <taxon>Actinomycetota</taxon>
        <taxon>Actinomycetes</taxon>
        <taxon>Propionibacteriales</taxon>
        <taxon>Propionibacteriaceae</taxon>
        <taxon>Propioniferax</taxon>
    </lineage>
</organism>